<dbReference type="InterPro" id="IPR049222">
    <property type="entry name" value="DUF6870"/>
</dbReference>
<dbReference type="EMBL" id="JAQMLR010000004">
    <property type="protein sequence ID" value="MDB8738321.1"/>
    <property type="molecule type" value="Genomic_DNA"/>
</dbReference>
<accession>A0AB35IYL4</accession>
<evidence type="ECO:0000313" key="2">
    <source>
        <dbReference type="EMBL" id="MDB8738321.1"/>
    </source>
</evidence>
<sequence>MENMTAAGGTGALVDIREVSVNKELSREERITEFVRQIKDPYRFKCGRFTVQASFAAGGATLEECIKGILR</sequence>
<comment type="caution">
    <text evidence="2">The sequence shown here is derived from an EMBL/GenBank/DDBJ whole genome shotgun (WGS) entry which is preliminary data.</text>
</comment>
<protein>
    <recommendedName>
        <fullName evidence="1">DUF6870 domain-containing protein</fullName>
    </recommendedName>
</protein>
<gene>
    <name evidence="2" type="ORF">PNU63_05955</name>
</gene>
<name>A0AB35IYL4_MEDGN</name>
<proteinExistence type="predicted"/>
<feature type="domain" description="DUF6870" evidence="1">
    <location>
        <begin position="12"/>
        <end position="69"/>
    </location>
</feature>
<dbReference type="Proteomes" id="UP001211731">
    <property type="component" value="Unassembled WGS sequence"/>
</dbReference>
<reference evidence="2" key="1">
    <citation type="submission" date="2023-01" db="EMBL/GenBank/DDBJ databases">
        <title>Human gut microbiome strain richness.</title>
        <authorList>
            <person name="Chen-Liaw A."/>
        </authorList>
    </citation>
    <scope>NUCLEOTIDE SEQUENCE</scope>
    <source>
        <strain evidence="2">1001217st1_A9_1001217B_191108</strain>
    </source>
</reference>
<dbReference type="AlphaFoldDB" id="A0AB35IYL4"/>
<evidence type="ECO:0000313" key="3">
    <source>
        <dbReference type="Proteomes" id="UP001211731"/>
    </source>
</evidence>
<evidence type="ECO:0000259" key="1">
    <source>
        <dbReference type="Pfam" id="PF21757"/>
    </source>
</evidence>
<dbReference type="Pfam" id="PF21757">
    <property type="entry name" value="DUF6870"/>
    <property type="match status" value="1"/>
</dbReference>
<organism evidence="2 3">
    <name type="scientific">Mediterraneibacter gnavus</name>
    <name type="common">Ruminococcus gnavus</name>
    <dbReference type="NCBI Taxonomy" id="33038"/>
    <lineage>
        <taxon>Bacteria</taxon>
        <taxon>Bacillati</taxon>
        <taxon>Bacillota</taxon>
        <taxon>Clostridia</taxon>
        <taxon>Lachnospirales</taxon>
        <taxon>Lachnospiraceae</taxon>
        <taxon>Mediterraneibacter</taxon>
    </lineage>
</organism>